<organism evidence="2 3">
    <name type="scientific">Gossypium aridum</name>
    <name type="common">American cotton</name>
    <name type="synonym">Erioxylum aridum</name>
    <dbReference type="NCBI Taxonomy" id="34290"/>
    <lineage>
        <taxon>Eukaryota</taxon>
        <taxon>Viridiplantae</taxon>
        <taxon>Streptophyta</taxon>
        <taxon>Embryophyta</taxon>
        <taxon>Tracheophyta</taxon>
        <taxon>Spermatophyta</taxon>
        <taxon>Magnoliopsida</taxon>
        <taxon>eudicotyledons</taxon>
        <taxon>Gunneridae</taxon>
        <taxon>Pentapetalae</taxon>
        <taxon>rosids</taxon>
        <taxon>malvids</taxon>
        <taxon>Malvales</taxon>
        <taxon>Malvaceae</taxon>
        <taxon>Malvoideae</taxon>
        <taxon>Gossypium</taxon>
    </lineage>
</organism>
<sequence>MNPNEILKVSFSWAIQYTSINKTALMSSSIIQPQQNLLGMGFFLNIDGVVERVTGLSAAGGVVRDEIGKWILGCNLFLGKCSAFDAELWGILDGLLLLQKQ</sequence>
<dbReference type="GO" id="GO:0004523">
    <property type="term" value="F:RNA-DNA hybrid ribonuclease activity"/>
    <property type="evidence" value="ECO:0007669"/>
    <property type="project" value="InterPro"/>
</dbReference>
<accession>A0A7J8YAH3</accession>
<dbReference type="PANTHER" id="PTHR47723">
    <property type="entry name" value="OS05G0353850 PROTEIN"/>
    <property type="match status" value="1"/>
</dbReference>
<keyword evidence="3" id="KW-1185">Reference proteome</keyword>
<dbReference type="EMBL" id="JABFAA010000011">
    <property type="protein sequence ID" value="MBA0695989.1"/>
    <property type="molecule type" value="Genomic_DNA"/>
</dbReference>
<evidence type="ECO:0000313" key="2">
    <source>
        <dbReference type="EMBL" id="MBA0695989.1"/>
    </source>
</evidence>
<reference evidence="2 3" key="1">
    <citation type="journal article" date="2019" name="Genome Biol. Evol.">
        <title>Insights into the evolution of the New World diploid cottons (Gossypium, subgenus Houzingenia) based on genome sequencing.</title>
        <authorList>
            <person name="Grover C.E."/>
            <person name="Arick M.A. 2nd"/>
            <person name="Thrash A."/>
            <person name="Conover J.L."/>
            <person name="Sanders W.S."/>
            <person name="Peterson D.G."/>
            <person name="Frelichowski J.E."/>
            <person name="Scheffler J.A."/>
            <person name="Scheffler B.E."/>
            <person name="Wendel J.F."/>
        </authorList>
    </citation>
    <scope>NUCLEOTIDE SEQUENCE [LARGE SCALE GENOMIC DNA]</scope>
    <source>
        <strain evidence="2">185</strain>
        <tissue evidence="2">Leaf</tissue>
    </source>
</reference>
<feature type="domain" description="RNase H type-1" evidence="1">
    <location>
        <begin position="45"/>
        <end position="100"/>
    </location>
</feature>
<dbReference type="InterPro" id="IPR044730">
    <property type="entry name" value="RNase_H-like_dom_plant"/>
</dbReference>
<dbReference type="GO" id="GO:0003676">
    <property type="term" value="F:nucleic acid binding"/>
    <property type="evidence" value="ECO:0007669"/>
    <property type="project" value="InterPro"/>
</dbReference>
<name>A0A7J8YAH3_GOSAI</name>
<protein>
    <recommendedName>
        <fullName evidence="1">RNase H type-1 domain-containing protein</fullName>
    </recommendedName>
</protein>
<dbReference type="InterPro" id="IPR053151">
    <property type="entry name" value="RNase_H-like"/>
</dbReference>
<dbReference type="Proteomes" id="UP000593577">
    <property type="component" value="Unassembled WGS sequence"/>
</dbReference>
<evidence type="ECO:0000259" key="1">
    <source>
        <dbReference type="Pfam" id="PF13456"/>
    </source>
</evidence>
<dbReference type="PANTHER" id="PTHR47723:SF13">
    <property type="entry name" value="PUTATIVE-RELATED"/>
    <property type="match status" value="1"/>
</dbReference>
<proteinExistence type="predicted"/>
<evidence type="ECO:0000313" key="3">
    <source>
        <dbReference type="Proteomes" id="UP000593577"/>
    </source>
</evidence>
<dbReference type="InterPro" id="IPR002156">
    <property type="entry name" value="RNaseH_domain"/>
</dbReference>
<comment type="caution">
    <text evidence="2">The sequence shown here is derived from an EMBL/GenBank/DDBJ whole genome shotgun (WGS) entry which is preliminary data.</text>
</comment>
<dbReference type="CDD" id="cd06222">
    <property type="entry name" value="RNase_H_like"/>
    <property type="match status" value="1"/>
</dbReference>
<dbReference type="AlphaFoldDB" id="A0A7J8YAH3"/>
<gene>
    <name evidence="2" type="ORF">Goari_002579</name>
</gene>
<dbReference type="Pfam" id="PF13456">
    <property type="entry name" value="RVT_3"/>
    <property type="match status" value="1"/>
</dbReference>